<dbReference type="Gene3D" id="3.30.160.60">
    <property type="entry name" value="Classic Zinc Finger"/>
    <property type="match status" value="1"/>
</dbReference>
<feature type="compositionally biased region" description="Low complexity" evidence="2">
    <location>
        <begin position="49"/>
        <end position="86"/>
    </location>
</feature>
<name>A0AAN7YVW2_9MYCE</name>
<dbReference type="Pfam" id="PF00643">
    <property type="entry name" value="zf-B_box"/>
    <property type="match status" value="1"/>
</dbReference>
<evidence type="ECO:0000313" key="5">
    <source>
        <dbReference type="Proteomes" id="UP001344447"/>
    </source>
</evidence>
<evidence type="ECO:0000256" key="2">
    <source>
        <dbReference type="SAM" id="MobiDB-lite"/>
    </source>
</evidence>
<keyword evidence="1" id="KW-0479">Metal-binding</keyword>
<keyword evidence="5" id="KW-1185">Reference proteome</keyword>
<dbReference type="PANTHER" id="PTHR32031">
    <property type="entry name" value="FNIP REPEAT-CONTAINING PROTEIN-RELATED-RELATED"/>
    <property type="match status" value="1"/>
</dbReference>
<sequence>MISNNSPDLNYLQDKTTFQNYYQSNNKVALFQSKLGLNQSPQKTNHIENNNNNNNNSNSNNNNNKVTINNNNKNANTTTATNNNSNNKYFQHQDEFNLNVDIKCLKHNQLDLTSVCEDCLCGVCPICIDENHSGHKISEINKINGQYIVESFKANQLPNIMAYKESDRVVSSAVDHCFGVVEARHQENLIKIHQKFKHLHQVLLDLESNVSMILESNHADNEELYTRIKSQIQQDSDLIDAVINRHNHCLENYDIFDMYDQQKEKQLLSIIKDTEVCNQLIEKKKSNRFQPFSDNTIHFDQDLEDVFTESIGNFYNIESKEFKDKDNQYLLINKLAKCGSFNYYVTHGEPIPNDISSLGLSNKIKFNELRIPDTIKEIHFLNGFNHQFESHVLPKGVQKLFFYDIAQPLKTNSIPSSVKEIHFCSGFSHSIMPNVIPNTVSKVVLYDIKQPLQPGSITNGVTELHLNNGFNQFILPNIIPESIEKLYLYEIKQPLLSGCIPSSLRELYLRSGFNHPITPSIIPHSLKLLYIGDVKQQLNQGSIPFGIKEIHFGNGFDQPITSDIIPSSVESLFFYNIKYPLSPYSIPNTVKELQLGNGFSHIIHPKTIPSNVSRLIIYSFKPPIIKCSIPSTVKELYLFKGVFNQIQPGIIPDSIKVLNI</sequence>
<dbReference type="Proteomes" id="UP001344447">
    <property type="component" value="Unassembled WGS sequence"/>
</dbReference>
<dbReference type="CDD" id="cd19756">
    <property type="entry name" value="Bbox2"/>
    <property type="match status" value="1"/>
</dbReference>
<feature type="region of interest" description="Disordered" evidence="2">
    <location>
        <begin position="40"/>
        <end position="86"/>
    </location>
</feature>
<comment type="caution">
    <text evidence="4">The sequence shown here is derived from an EMBL/GenBank/DDBJ whole genome shotgun (WGS) entry which is preliminary data.</text>
</comment>
<feature type="domain" description="B box-type" evidence="3">
    <location>
        <begin position="99"/>
        <end position="140"/>
    </location>
</feature>
<dbReference type="InterPro" id="IPR000315">
    <property type="entry name" value="Znf_B-box"/>
</dbReference>
<organism evidence="4 5">
    <name type="scientific">Dictyostelium firmibasis</name>
    <dbReference type="NCBI Taxonomy" id="79012"/>
    <lineage>
        <taxon>Eukaryota</taxon>
        <taxon>Amoebozoa</taxon>
        <taxon>Evosea</taxon>
        <taxon>Eumycetozoa</taxon>
        <taxon>Dictyostelia</taxon>
        <taxon>Dictyosteliales</taxon>
        <taxon>Dictyosteliaceae</taxon>
        <taxon>Dictyostelium</taxon>
    </lineage>
</organism>
<accession>A0AAN7YVW2</accession>
<dbReference type="EMBL" id="JAVFKY010000002">
    <property type="protein sequence ID" value="KAK5580371.1"/>
    <property type="molecule type" value="Genomic_DNA"/>
</dbReference>
<dbReference type="PROSITE" id="PS50119">
    <property type="entry name" value="ZF_BBOX"/>
    <property type="match status" value="1"/>
</dbReference>
<dbReference type="PANTHER" id="PTHR32031:SF124">
    <property type="entry name" value="FNIP REPEAT-CONTAINING PROTEIN"/>
    <property type="match status" value="1"/>
</dbReference>
<dbReference type="InterPro" id="IPR008615">
    <property type="entry name" value="FNIP"/>
</dbReference>
<reference evidence="4 5" key="1">
    <citation type="submission" date="2023-11" db="EMBL/GenBank/DDBJ databases">
        <title>Dfirmibasis_genome.</title>
        <authorList>
            <person name="Edelbroek B."/>
            <person name="Kjellin J."/>
            <person name="Jerlstrom-Hultqvist J."/>
            <person name="Soderbom F."/>
        </authorList>
    </citation>
    <scope>NUCLEOTIDE SEQUENCE [LARGE SCALE GENOMIC DNA]</scope>
    <source>
        <strain evidence="4 5">TNS-C-14</strain>
    </source>
</reference>
<dbReference type="Pfam" id="PF05725">
    <property type="entry name" value="FNIP"/>
    <property type="match status" value="6"/>
</dbReference>
<dbReference type="AlphaFoldDB" id="A0AAN7YVW2"/>
<proteinExistence type="predicted"/>
<keyword evidence="1" id="KW-0862">Zinc</keyword>
<evidence type="ECO:0000256" key="1">
    <source>
        <dbReference type="PROSITE-ProRule" id="PRU00024"/>
    </source>
</evidence>
<dbReference type="GO" id="GO:0008270">
    <property type="term" value="F:zinc ion binding"/>
    <property type="evidence" value="ECO:0007669"/>
    <property type="project" value="UniProtKB-KW"/>
</dbReference>
<dbReference type="SUPFAM" id="SSF57845">
    <property type="entry name" value="B-box zinc-binding domain"/>
    <property type="match status" value="1"/>
</dbReference>
<gene>
    <name evidence="4" type="ORF">RB653_000387</name>
</gene>
<dbReference type="InterPro" id="IPR052697">
    <property type="entry name" value="FNIP_repeat"/>
</dbReference>
<keyword evidence="1" id="KW-0863">Zinc-finger</keyword>
<protein>
    <recommendedName>
        <fullName evidence="3">B box-type domain-containing protein</fullName>
    </recommendedName>
</protein>
<evidence type="ECO:0000313" key="4">
    <source>
        <dbReference type="EMBL" id="KAK5580371.1"/>
    </source>
</evidence>
<evidence type="ECO:0000259" key="3">
    <source>
        <dbReference type="PROSITE" id="PS50119"/>
    </source>
</evidence>